<accession>A0A2K2DUS9</accession>
<name>A0A2K2DUS9_BRADI</name>
<reference evidence="1" key="2">
    <citation type="submission" date="2017-06" db="EMBL/GenBank/DDBJ databases">
        <title>WGS assembly of Brachypodium distachyon.</title>
        <authorList>
            <consortium name="The International Brachypodium Initiative"/>
            <person name="Lucas S."/>
            <person name="Harmon-Smith M."/>
            <person name="Lail K."/>
            <person name="Tice H."/>
            <person name="Grimwood J."/>
            <person name="Bruce D."/>
            <person name="Barry K."/>
            <person name="Shu S."/>
            <person name="Lindquist E."/>
            <person name="Wang M."/>
            <person name="Pitluck S."/>
            <person name="Vogel J.P."/>
            <person name="Garvin D.F."/>
            <person name="Mockler T.C."/>
            <person name="Schmutz J."/>
            <person name="Rokhsar D."/>
            <person name="Bevan M.W."/>
        </authorList>
    </citation>
    <scope>NUCLEOTIDE SEQUENCE</scope>
    <source>
        <strain evidence="1">Bd21</strain>
    </source>
</reference>
<evidence type="ECO:0000313" key="3">
    <source>
        <dbReference type="Proteomes" id="UP000008810"/>
    </source>
</evidence>
<sequence>MFYHDWSTVLFESYGSVFLQVQQNGCRNTEDFIKKMERWKPLIWCILYDAVGWPES</sequence>
<dbReference type="Gramene" id="PNT78035">
    <property type="protein sequence ID" value="PNT78035"/>
    <property type="gene ID" value="BRADI_1g72718v3"/>
</dbReference>
<protein>
    <submittedName>
        <fullName evidence="1 2">Uncharacterized protein</fullName>
    </submittedName>
</protein>
<dbReference type="InParanoid" id="A0A2K2DUS9"/>
<evidence type="ECO:0000313" key="1">
    <source>
        <dbReference type="EMBL" id="PNT78035.1"/>
    </source>
</evidence>
<evidence type="ECO:0000313" key="2">
    <source>
        <dbReference type="EnsemblPlants" id="PNT78035"/>
    </source>
</evidence>
<organism evidence="1">
    <name type="scientific">Brachypodium distachyon</name>
    <name type="common">Purple false brome</name>
    <name type="synonym">Trachynia distachya</name>
    <dbReference type="NCBI Taxonomy" id="15368"/>
    <lineage>
        <taxon>Eukaryota</taxon>
        <taxon>Viridiplantae</taxon>
        <taxon>Streptophyta</taxon>
        <taxon>Embryophyta</taxon>
        <taxon>Tracheophyta</taxon>
        <taxon>Spermatophyta</taxon>
        <taxon>Magnoliopsida</taxon>
        <taxon>Liliopsida</taxon>
        <taxon>Poales</taxon>
        <taxon>Poaceae</taxon>
        <taxon>BOP clade</taxon>
        <taxon>Pooideae</taxon>
        <taxon>Stipodae</taxon>
        <taxon>Brachypodieae</taxon>
        <taxon>Brachypodium</taxon>
    </lineage>
</organism>
<gene>
    <name evidence="1" type="ORF">BRADI_1g72718v3</name>
</gene>
<dbReference type="EMBL" id="CM000880">
    <property type="protein sequence ID" value="PNT78035.1"/>
    <property type="molecule type" value="Genomic_DNA"/>
</dbReference>
<keyword evidence="3" id="KW-1185">Reference proteome</keyword>
<dbReference type="Proteomes" id="UP000008810">
    <property type="component" value="Chromosome 1"/>
</dbReference>
<dbReference type="AlphaFoldDB" id="A0A2K2DUS9"/>
<reference evidence="1 2" key="1">
    <citation type="journal article" date="2010" name="Nature">
        <title>Genome sequencing and analysis of the model grass Brachypodium distachyon.</title>
        <authorList>
            <consortium name="International Brachypodium Initiative"/>
        </authorList>
    </citation>
    <scope>NUCLEOTIDE SEQUENCE [LARGE SCALE GENOMIC DNA]</scope>
    <source>
        <strain evidence="1 2">Bd21</strain>
    </source>
</reference>
<reference evidence="2" key="3">
    <citation type="submission" date="2018-08" db="UniProtKB">
        <authorList>
            <consortium name="EnsemblPlants"/>
        </authorList>
    </citation>
    <scope>IDENTIFICATION</scope>
    <source>
        <strain evidence="2">cv. Bd21</strain>
    </source>
</reference>
<proteinExistence type="predicted"/>
<dbReference type="EnsemblPlants" id="PNT78035">
    <property type="protein sequence ID" value="PNT78035"/>
    <property type="gene ID" value="BRADI_1g72718v3"/>
</dbReference>